<organism evidence="1">
    <name type="scientific">uncultured Caudovirales phage</name>
    <dbReference type="NCBI Taxonomy" id="2100421"/>
    <lineage>
        <taxon>Viruses</taxon>
        <taxon>Duplodnaviria</taxon>
        <taxon>Heunggongvirae</taxon>
        <taxon>Uroviricota</taxon>
        <taxon>Caudoviricetes</taxon>
        <taxon>Peduoviridae</taxon>
        <taxon>Maltschvirus</taxon>
        <taxon>Maltschvirus maltsch</taxon>
    </lineage>
</organism>
<protein>
    <submittedName>
        <fullName evidence="1">Uncharacterized protein</fullName>
    </submittedName>
</protein>
<dbReference type="EMBL" id="LR798293">
    <property type="protein sequence ID" value="CAB5221554.1"/>
    <property type="molecule type" value="Genomic_DNA"/>
</dbReference>
<name>A0A6J7WZS4_9CAUD</name>
<sequence>MIDQLDVVDSTPKTYTIAHIKNGFVDNVCVWDRLPAQGDYPGTGLEFVDITDTLVGIGWEYADGVFVNPNDLSQTYTVPTE</sequence>
<accession>A0A6J7WZS4</accession>
<reference evidence="1" key="1">
    <citation type="submission" date="2020-05" db="EMBL/GenBank/DDBJ databases">
        <authorList>
            <person name="Chiriac C."/>
            <person name="Salcher M."/>
            <person name="Ghai R."/>
            <person name="Kavagutti S V."/>
        </authorList>
    </citation>
    <scope>NUCLEOTIDE SEQUENCE</scope>
</reference>
<gene>
    <name evidence="1" type="ORF">UFOVP240_193</name>
</gene>
<evidence type="ECO:0000313" key="1">
    <source>
        <dbReference type="EMBL" id="CAB5221554.1"/>
    </source>
</evidence>
<proteinExistence type="predicted"/>